<dbReference type="PROSITE" id="PS50888">
    <property type="entry name" value="BHLH"/>
    <property type="match status" value="1"/>
</dbReference>
<dbReference type="InterPro" id="IPR054502">
    <property type="entry name" value="bHLH-TF_ACT-like_plant"/>
</dbReference>
<dbReference type="CDD" id="cd11452">
    <property type="entry name" value="bHLH_AtNAI1_like"/>
    <property type="match status" value="1"/>
</dbReference>
<reference evidence="6" key="1">
    <citation type="submission" date="2021-01" db="EMBL/GenBank/DDBJ databases">
        <title>Adiantum capillus-veneris genome.</title>
        <authorList>
            <person name="Fang Y."/>
            <person name="Liao Q."/>
        </authorList>
    </citation>
    <scope>NUCLEOTIDE SEQUENCE</scope>
    <source>
        <strain evidence="6">H3</strain>
        <tissue evidence="6">Leaf</tissue>
    </source>
</reference>
<keyword evidence="7" id="KW-1185">Reference proteome</keyword>
<dbReference type="OrthoDB" id="690068at2759"/>
<keyword evidence="2" id="KW-0805">Transcription regulation</keyword>
<dbReference type="Pfam" id="PF00010">
    <property type="entry name" value="HLH"/>
    <property type="match status" value="1"/>
</dbReference>
<dbReference type="InterPro" id="IPR011598">
    <property type="entry name" value="bHLH_dom"/>
</dbReference>
<name>A0A9D4UTE9_ADICA</name>
<evidence type="ECO:0000256" key="2">
    <source>
        <dbReference type="ARBA" id="ARBA00023015"/>
    </source>
</evidence>
<organism evidence="6 7">
    <name type="scientific">Adiantum capillus-veneris</name>
    <name type="common">Maidenhair fern</name>
    <dbReference type="NCBI Taxonomy" id="13818"/>
    <lineage>
        <taxon>Eukaryota</taxon>
        <taxon>Viridiplantae</taxon>
        <taxon>Streptophyta</taxon>
        <taxon>Embryophyta</taxon>
        <taxon>Tracheophyta</taxon>
        <taxon>Polypodiopsida</taxon>
        <taxon>Polypodiidae</taxon>
        <taxon>Polypodiales</taxon>
        <taxon>Pteridineae</taxon>
        <taxon>Pteridaceae</taxon>
        <taxon>Vittarioideae</taxon>
        <taxon>Adiantum</taxon>
    </lineage>
</organism>
<accession>A0A9D4UTE9</accession>
<proteinExistence type="predicted"/>
<evidence type="ECO:0000256" key="1">
    <source>
        <dbReference type="ARBA" id="ARBA00004123"/>
    </source>
</evidence>
<dbReference type="Proteomes" id="UP000886520">
    <property type="component" value="Chromosome 11"/>
</dbReference>
<sequence length="390" mass="42358">MEMQLPSSNYGTMHWLSEMGMDDPFVMKSVDGYPSPVISTNAGPQCSTGSSNLDVGCSQAASLLSRDPQLKRPLAGVASPHMPSINRIVHGVTGYEHFAKLPKLESWGQGFGDTALFSHPSSTCNVHSSTPNHALDSFLASFPILKDENIAPKTPSFHFEMGFSGKQQSSITDMHSVMSTATKEPSLSPSVSFCGGGQRVGLPLMSKDTFGVNGSSDLQKPGNDHIMAERKRREKLSQRFIALSAIVPGLKKMDKASILGDAIKYVKQLQDRLKTIEECSPKMVSIALQKSGGDATTESSDTASYKQPDIEVRLVGKNVLIRVHCEKRKSLLLKMLAELEKLQLSVVNANVLSFTAMTLDLTITAQVEEEIELTADGIIKALHAFFKQLT</sequence>
<dbReference type="SUPFAM" id="SSF47459">
    <property type="entry name" value="HLH, helix-loop-helix DNA-binding domain"/>
    <property type="match status" value="1"/>
</dbReference>
<dbReference type="SMART" id="SM00353">
    <property type="entry name" value="HLH"/>
    <property type="match status" value="1"/>
</dbReference>
<evidence type="ECO:0000256" key="4">
    <source>
        <dbReference type="ARBA" id="ARBA00023242"/>
    </source>
</evidence>
<dbReference type="InterPro" id="IPR052610">
    <property type="entry name" value="bHLH_transcription_regulator"/>
</dbReference>
<protein>
    <recommendedName>
        <fullName evidence="5">BHLH domain-containing protein</fullName>
    </recommendedName>
</protein>
<comment type="caution">
    <text evidence="6">The sequence shown here is derived from an EMBL/GenBank/DDBJ whole genome shotgun (WGS) entry which is preliminary data.</text>
</comment>
<dbReference type="GO" id="GO:0005634">
    <property type="term" value="C:nucleus"/>
    <property type="evidence" value="ECO:0007669"/>
    <property type="project" value="UniProtKB-SubCell"/>
</dbReference>
<dbReference type="AlphaFoldDB" id="A0A9D4UTE9"/>
<dbReference type="EMBL" id="JABFUD020000011">
    <property type="protein sequence ID" value="KAI5073167.1"/>
    <property type="molecule type" value="Genomic_DNA"/>
</dbReference>
<dbReference type="Gene3D" id="4.10.280.10">
    <property type="entry name" value="Helix-loop-helix DNA-binding domain"/>
    <property type="match status" value="1"/>
</dbReference>
<comment type="subcellular location">
    <subcellularLocation>
        <location evidence="1">Nucleus</location>
    </subcellularLocation>
</comment>
<evidence type="ECO:0000256" key="3">
    <source>
        <dbReference type="ARBA" id="ARBA00023163"/>
    </source>
</evidence>
<dbReference type="GO" id="GO:0046983">
    <property type="term" value="F:protein dimerization activity"/>
    <property type="evidence" value="ECO:0007669"/>
    <property type="project" value="InterPro"/>
</dbReference>
<feature type="domain" description="BHLH" evidence="5">
    <location>
        <begin position="220"/>
        <end position="269"/>
    </location>
</feature>
<evidence type="ECO:0000313" key="7">
    <source>
        <dbReference type="Proteomes" id="UP000886520"/>
    </source>
</evidence>
<evidence type="ECO:0000313" key="6">
    <source>
        <dbReference type="EMBL" id="KAI5073167.1"/>
    </source>
</evidence>
<evidence type="ECO:0000259" key="5">
    <source>
        <dbReference type="PROSITE" id="PS50888"/>
    </source>
</evidence>
<dbReference type="Pfam" id="PF22754">
    <property type="entry name" value="bHLH-TF_ACT-like_plant"/>
    <property type="match status" value="1"/>
</dbReference>
<dbReference type="PANTHER" id="PTHR45959">
    <property type="entry name" value="BHLH TRANSCRIPTION FACTOR"/>
    <property type="match status" value="1"/>
</dbReference>
<dbReference type="InterPro" id="IPR036638">
    <property type="entry name" value="HLH_DNA-bd_sf"/>
</dbReference>
<gene>
    <name evidence="6" type="ORF">GOP47_0011180</name>
</gene>
<keyword evidence="3" id="KW-0804">Transcription</keyword>
<dbReference type="PANTHER" id="PTHR45959:SF2">
    <property type="entry name" value="BHLH TRANSCRIPTION FACTOR"/>
    <property type="match status" value="1"/>
</dbReference>
<keyword evidence="4" id="KW-0539">Nucleus</keyword>